<feature type="transmembrane region" description="Helical" evidence="6">
    <location>
        <begin position="118"/>
        <end position="139"/>
    </location>
</feature>
<sequence length="484" mass="54645">MDNRFKMSFFKGSVAASVGTVSSIFFHFISVMLMTRCLPKNEFGLYVLILVIVHSFTILGGLGLDLTLVKFIAGETEEEEEHSAFWPIVIIRILFLVFLGLTVLFVGHHLSTFVDKRVADYLLLIPVMFFAASFRDLFYSTLQGLQQFTKYATVQILSAMARFLLIVVFIELGLLSVRILIYIEIFVPLCSIAAQLLLIPFKLIPDFRLSVDRFTRIIRFGIPLYLNSILTLIVDRANIFIIGAFLTLENIAIYDVADKVPQGFTRLFRSFILVYFPNLSKLFSDGNREDALKIINRSLIIISFGISFTVFSSFLFRSEIIILLFSESYLSASLALPLLMLNFCLRAISNTMGYSLVSAGYSSVPVKVNTFSSVTLIIGSLVAIPVLGIMGAIYSLLLMNTVSQSIYYFYLSKAGIKVKPLKYLKPLFLMIILAGAYYLLGIEIIIFKLIFLLSYVYLCRLIIDEFSEIKDTFSSLIHHLKPAN</sequence>
<keyword evidence="4 6" id="KW-1133">Transmembrane helix</keyword>
<keyword evidence="5 6" id="KW-0472">Membrane</keyword>
<feature type="transmembrane region" description="Helical" evidence="6">
    <location>
        <begin position="179"/>
        <end position="201"/>
    </location>
</feature>
<dbReference type="PANTHER" id="PTHR30250">
    <property type="entry name" value="PST FAMILY PREDICTED COLANIC ACID TRANSPORTER"/>
    <property type="match status" value="1"/>
</dbReference>
<gene>
    <name evidence="7" type="ORF">H8E19_05745</name>
</gene>
<evidence type="ECO:0000313" key="7">
    <source>
        <dbReference type="EMBL" id="MBC8176889.1"/>
    </source>
</evidence>
<feature type="transmembrane region" description="Helical" evidence="6">
    <location>
        <begin position="84"/>
        <end position="106"/>
    </location>
</feature>
<dbReference type="Proteomes" id="UP000650524">
    <property type="component" value="Unassembled WGS sequence"/>
</dbReference>
<proteinExistence type="predicted"/>
<comment type="subcellular location">
    <subcellularLocation>
        <location evidence="1">Cell membrane</location>
        <topology evidence="1">Multi-pass membrane protein</topology>
    </subcellularLocation>
</comment>
<feature type="transmembrane region" description="Helical" evidence="6">
    <location>
        <begin position="222"/>
        <end position="246"/>
    </location>
</feature>
<dbReference type="EMBL" id="JACNJD010000172">
    <property type="protein sequence ID" value="MBC8176889.1"/>
    <property type="molecule type" value="Genomic_DNA"/>
</dbReference>
<feature type="transmembrane region" description="Helical" evidence="6">
    <location>
        <begin position="45"/>
        <end position="72"/>
    </location>
</feature>
<feature type="transmembrane region" description="Helical" evidence="6">
    <location>
        <begin position="151"/>
        <end position="173"/>
    </location>
</feature>
<feature type="transmembrane region" description="Helical" evidence="6">
    <location>
        <begin position="328"/>
        <end position="348"/>
    </location>
</feature>
<evidence type="ECO:0000256" key="6">
    <source>
        <dbReference type="SAM" id="Phobius"/>
    </source>
</evidence>
<protein>
    <submittedName>
        <fullName evidence="7">Oligosaccharide flippase family protein</fullName>
    </submittedName>
</protein>
<dbReference type="InterPro" id="IPR050833">
    <property type="entry name" value="Poly_Biosynth_Transport"/>
</dbReference>
<dbReference type="AlphaFoldDB" id="A0A8J6T796"/>
<comment type="caution">
    <text evidence="7">The sequence shown here is derived from an EMBL/GenBank/DDBJ whole genome shotgun (WGS) entry which is preliminary data.</text>
</comment>
<dbReference type="PANTHER" id="PTHR30250:SF11">
    <property type="entry name" value="O-ANTIGEN TRANSPORTER-RELATED"/>
    <property type="match status" value="1"/>
</dbReference>
<evidence type="ECO:0000256" key="3">
    <source>
        <dbReference type="ARBA" id="ARBA00022692"/>
    </source>
</evidence>
<dbReference type="Pfam" id="PF01943">
    <property type="entry name" value="Polysacc_synt"/>
    <property type="match status" value="1"/>
</dbReference>
<evidence type="ECO:0000256" key="2">
    <source>
        <dbReference type="ARBA" id="ARBA00022475"/>
    </source>
</evidence>
<dbReference type="InterPro" id="IPR002797">
    <property type="entry name" value="Polysacc_synth"/>
</dbReference>
<evidence type="ECO:0000313" key="8">
    <source>
        <dbReference type="Proteomes" id="UP000650524"/>
    </source>
</evidence>
<feature type="transmembrane region" description="Helical" evidence="6">
    <location>
        <begin position="368"/>
        <end position="387"/>
    </location>
</feature>
<feature type="transmembrane region" description="Helical" evidence="6">
    <location>
        <begin position="12"/>
        <end position="33"/>
    </location>
</feature>
<dbReference type="GO" id="GO:0005886">
    <property type="term" value="C:plasma membrane"/>
    <property type="evidence" value="ECO:0007669"/>
    <property type="project" value="UniProtKB-SubCell"/>
</dbReference>
<keyword evidence="2" id="KW-1003">Cell membrane</keyword>
<accession>A0A8J6T796</accession>
<evidence type="ECO:0000256" key="1">
    <source>
        <dbReference type="ARBA" id="ARBA00004651"/>
    </source>
</evidence>
<evidence type="ECO:0000256" key="5">
    <source>
        <dbReference type="ARBA" id="ARBA00023136"/>
    </source>
</evidence>
<organism evidence="7 8">
    <name type="scientific">Candidatus Desulfacyla euxinica</name>
    <dbReference type="NCBI Taxonomy" id="2841693"/>
    <lineage>
        <taxon>Bacteria</taxon>
        <taxon>Deltaproteobacteria</taxon>
        <taxon>Candidatus Desulfacyla</taxon>
    </lineage>
</organism>
<name>A0A8J6T796_9DELT</name>
<evidence type="ECO:0000256" key="4">
    <source>
        <dbReference type="ARBA" id="ARBA00022989"/>
    </source>
</evidence>
<feature type="transmembrane region" description="Helical" evidence="6">
    <location>
        <begin position="295"/>
        <end position="316"/>
    </location>
</feature>
<reference evidence="7 8" key="1">
    <citation type="submission" date="2020-08" db="EMBL/GenBank/DDBJ databases">
        <title>Bridging the membrane lipid divide: bacteria of the FCB group superphylum have the potential to synthesize archaeal ether lipids.</title>
        <authorList>
            <person name="Villanueva L."/>
            <person name="Von Meijenfeldt F.A.B."/>
            <person name="Westbye A.B."/>
            <person name="Yadav S."/>
            <person name="Hopmans E.C."/>
            <person name="Dutilh B.E."/>
            <person name="Sinninghe Damste J.S."/>
        </authorList>
    </citation>
    <scope>NUCLEOTIDE SEQUENCE [LARGE SCALE GENOMIC DNA]</scope>
    <source>
        <strain evidence="7">NIOZ-UU27</strain>
    </source>
</reference>
<keyword evidence="3 6" id="KW-0812">Transmembrane</keyword>